<dbReference type="Proteomes" id="UP000035929">
    <property type="component" value="Unassembled WGS sequence"/>
</dbReference>
<dbReference type="PATRIC" id="fig|270351.6.peg.826"/>
<accession>A0A0J6SDR8</accession>
<evidence type="ECO:0008006" key="3">
    <source>
        <dbReference type="Google" id="ProtNLM"/>
    </source>
</evidence>
<comment type="caution">
    <text evidence="1">The sequence shown here is derived from an EMBL/GenBank/DDBJ whole genome shotgun (WGS) entry which is preliminary data.</text>
</comment>
<proteinExistence type="predicted"/>
<name>A0A0J6SDR8_9HYPH</name>
<dbReference type="EMBL" id="LABX01000124">
    <property type="protein sequence ID" value="KMO33360.1"/>
    <property type="molecule type" value="Genomic_DNA"/>
</dbReference>
<dbReference type="AlphaFoldDB" id="A0A0J6SDR8"/>
<organism evidence="1 2">
    <name type="scientific">Methylobacterium aquaticum</name>
    <dbReference type="NCBI Taxonomy" id="270351"/>
    <lineage>
        <taxon>Bacteria</taxon>
        <taxon>Pseudomonadati</taxon>
        <taxon>Pseudomonadota</taxon>
        <taxon>Alphaproteobacteria</taxon>
        <taxon>Hyphomicrobiales</taxon>
        <taxon>Methylobacteriaceae</taxon>
        <taxon>Methylobacterium</taxon>
    </lineage>
</organism>
<evidence type="ECO:0000313" key="1">
    <source>
        <dbReference type="EMBL" id="KMO33360.1"/>
    </source>
</evidence>
<sequence length="131" mass="15091">MPAPAPAGEPTHTTPLKRVPAIFYRTEAGNEPVRGWLKGLDRDDRRRIGESIKLVEFGWPIGMPTCRPMREGLHEVRTDLPSNRIARVLFYIDKRQRMVLLHAFIKKSRTTPMEDLELAKANKRKHERGVP</sequence>
<dbReference type="InterPro" id="IPR009241">
    <property type="entry name" value="HigB-like"/>
</dbReference>
<gene>
    <name evidence="1" type="ORF">VP06_16585</name>
</gene>
<dbReference type="Pfam" id="PF05973">
    <property type="entry name" value="Gp49"/>
    <property type="match status" value="1"/>
</dbReference>
<reference evidence="1 2" key="1">
    <citation type="submission" date="2015-03" db="EMBL/GenBank/DDBJ databases">
        <title>Genome sequencing of Methylobacterium aquaticum DSM16371 type strain.</title>
        <authorList>
            <person name="Chaudhry V."/>
            <person name="Patil P.B."/>
        </authorList>
    </citation>
    <scope>NUCLEOTIDE SEQUENCE [LARGE SCALE GENOMIC DNA]</scope>
    <source>
        <strain evidence="1 2">DSM 16371</strain>
    </source>
</reference>
<protein>
    <recommendedName>
        <fullName evidence="3">Phage-related protein</fullName>
    </recommendedName>
</protein>
<evidence type="ECO:0000313" key="2">
    <source>
        <dbReference type="Proteomes" id="UP000035929"/>
    </source>
</evidence>